<dbReference type="PANTHER" id="PTHR30543:SF21">
    <property type="entry name" value="NAD(P)H-DEPENDENT FMN REDUCTASE LOT6"/>
    <property type="match status" value="1"/>
</dbReference>
<evidence type="ECO:0000259" key="1">
    <source>
        <dbReference type="Pfam" id="PF03358"/>
    </source>
</evidence>
<dbReference type="Proteomes" id="UP000278756">
    <property type="component" value="Chromosome 2"/>
</dbReference>
<protein>
    <submittedName>
        <fullName evidence="2">NADPH:quinone oxidoreductase</fullName>
    </submittedName>
</protein>
<dbReference type="GO" id="GO:0010181">
    <property type="term" value="F:FMN binding"/>
    <property type="evidence" value="ECO:0007669"/>
    <property type="project" value="TreeGrafter"/>
</dbReference>
<dbReference type="Gene3D" id="3.40.50.360">
    <property type="match status" value="1"/>
</dbReference>
<proteinExistence type="predicted"/>
<dbReference type="AlphaFoldDB" id="A0A3G9G391"/>
<reference evidence="3" key="2">
    <citation type="journal article" date="2017" name="Plant Physiol. Biochem.">
        <title>Differential oxidative and antioxidative response of duckweed Lemna minor toward plant growth promoting/inhibiting bacteria.</title>
        <authorList>
            <person name="Ishizawa H."/>
            <person name="Kuroda M."/>
            <person name="Morikawa M."/>
            <person name="Ike M."/>
        </authorList>
    </citation>
    <scope>NUCLEOTIDE SEQUENCE [LARGE SCALE GENOMIC DNA]</scope>
    <source>
        <strain evidence="3">M6</strain>
    </source>
</reference>
<evidence type="ECO:0000313" key="3">
    <source>
        <dbReference type="Proteomes" id="UP000278756"/>
    </source>
</evidence>
<dbReference type="RefSeq" id="WP_126423388.1">
    <property type="nucleotide sequence ID" value="NZ_AP018828.1"/>
</dbReference>
<organism evidence="2 3">
    <name type="scientific">Asticcacaulis excentricus</name>
    <dbReference type="NCBI Taxonomy" id="78587"/>
    <lineage>
        <taxon>Bacteria</taxon>
        <taxon>Pseudomonadati</taxon>
        <taxon>Pseudomonadota</taxon>
        <taxon>Alphaproteobacteria</taxon>
        <taxon>Caulobacterales</taxon>
        <taxon>Caulobacteraceae</taxon>
        <taxon>Asticcacaulis</taxon>
    </lineage>
</organism>
<sequence length="184" mass="19398">MSSPKLIAISGSLRKASYTTALLRTLAANAPAGVEIEVAEVADIPVYNQDLDVEPYPEGVARLRAQVQAADGVLIGSPEYNYAMPGSIKNLIDWLSRPYGKAALAGKPALIITTSPASTGGVRAQSQIRGTLAAIGAYPLGGAEVVVPFIDKKTTDGVFTDEGTLSFIEAQVKRLVDEIDVRKK</sequence>
<dbReference type="PANTHER" id="PTHR30543">
    <property type="entry name" value="CHROMATE REDUCTASE"/>
    <property type="match status" value="1"/>
</dbReference>
<dbReference type="InterPro" id="IPR050712">
    <property type="entry name" value="NAD(P)H-dep_reductase"/>
</dbReference>
<dbReference type="Pfam" id="PF03358">
    <property type="entry name" value="FMN_red"/>
    <property type="match status" value="1"/>
</dbReference>
<dbReference type="GO" id="GO:0005829">
    <property type="term" value="C:cytosol"/>
    <property type="evidence" value="ECO:0007669"/>
    <property type="project" value="TreeGrafter"/>
</dbReference>
<gene>
    <name evidence="2" type="ORF">EM6_2408</name>
</gene>
<dbReference type="InterPro" id="IPR005025">
    <property type="entry name" value="FMN_Rdtase-like_dom"/>
</dbReference>
<reference evidence="3" key="1">
    <citation type="journal article" date="2017" name="Biotechnol. Biofuels">
        <title>Evaluation of environmental bacterial communities as a factor affecting the growth of duckweed Lemna minor.</title>
        <authorList>
            <person name="Ishizawa H."/>
            <person name="Kuroda M."/>
            <person name="Morikawa M."/>
            <person name="Ike M."/>
        </authorList>
    </citation>
    <scope>NUCLEOTIDE SEQUENCE [LARGE SCALE GENOMIC DNA]</scope>
    <source>
        <strain evidence="3">M6</strain>
    </source>
</reference>
<dbReference type="SUPFAM" id="SSF52218">
    <property type="entry name" value="Flavoproteins"/>
    <property type="match status" value="1"/>
</dbReference>
<accession>A0A3G9G391</accession>
<dbReference type="GO" id="GO:0016491">
    <property type="term" value="F:oxidoreductase activity"/>
    <property type="evidence" value="ECO:0007669"/>
    <property type="project" value="InterPro"/>
</dbReference>
<feature type="domain" description="NADPH-dependent FMN reductase-like" evidence="1">
    <location>
        <begin position="4"/>
        <end position="149"/>
    </location>
</feature>
<dbReference type="OrthoDB" id="9812295at2"/>
<dbReference type="InterPro" id="IPR029039">
    <property type="entry name" value="Flavoprotein-like_sf"/>
</dbReference>
<name>A0A3G9G391_9CAUL</name>
<dbReference type="EMBL" id="AP018828">
    <property type="protein sequence ID" value="BBF81800.1"/>
    <property type="molecule type" value="Genomic_DNA"/>
</dbReference>
<evidence type="ECO:0000313" key="2">
    <source>
        <dbReference type="EMBL" id="BBF81800.1"/>
    </source>
</evidence>